<protein>
    <submittedName>
        <fullName evidence="2">Uncharacterized protein</fullName>
    </submittedName>
</protein>
<feature type="transmembrane region" description="Helical" evidence="1">
    <location>
        <begin position="63"/>
        <end position="83"/>
    </location>
</feature>
<keyword evidence="1" id="KW-0812">Transmembrane</keyword>
<feature type="transmembrane region" description="Helical" evidence="1">
    <location>
        <begin position="90"/>
        <end position="107"/>
    </location>
</feature>
<dbReference type="Proteomes" id="UP000015104">
    <property type="component" value="Unassembled WGS sequence"/>
</dbReference>
<evidence type="ECO:0000313" key="3">
    <source>
        <dbReference type="Proteomes" id="UP000015104"/>
    </source>
</evidence>
<organism evidence="2 3">
    <name type="scientific">Tetranychus urticae</name>
    <name type="common">Two-spotted spider mite</name>
    <dbReference type="NCBI Taxonomy" id="32264"/>
    <lineage>
        <taxon>Eukaryota</taxon>
        <taxon>Metazoa</taxon>
        <taxon>Ecdysozoa</taxon>
        <taxon>Arthropoda</taxon>
        <taxon>Chelicerata</taxon>
        <taxon>Arachnida</taxon>
        <taxon>Acari</taxon>
        <taxon>Acariformes</taxon>
        <taxon>Trombidiformes</taxon>
        <taxon>Prostigmata</taxon>
        <taxon>Eleutherengona</taxon>
        <taxon>Raphignathae</taxon>
        <taxon>Tetranychoidea</taxon>
        <taxon>Tetranychidae</taxon>
        <taxon>Tetranychus</taxon>
    </lineage>
</organism>
<dbReference type="HOGENOM" id="CLU_147623_0_0_1"/>
<keyword evidence="3" id="KW-1185">Reference proteome</keyword>
<keyword evidence="1" id="KW-1133">Transmembrane helix</keyword>
<dbReference type="AlphaFoldDB" id="T1K5W3"/>
<feature type="transmembrane region" description="Helical" evidence="1">
    <location>
        <begin position="113"/>
        <end position="132"/>
    </location>
</feature>
<keyword evidence="1" id="KW-0472">Membrane</keyword>
<reference evidence="3" key="1">
    <citation type="submission" date="2011-08" db="EMBL/GenBank/DDBJ databases">
        <authorList>
            <person name="Rombauts S."/>
        </authorList>
    </citation>
    <scope>NUCLEOTIDE SEQUENCE</scope>
    <source>
        <strain evidence="3">London</strain>
    </source>
</reference>
<dbReference type="EnsemblMetazoa" id="tetur05g07740.1">
    <property type="protein sequence ID" value="tetur05g07740.1"/>
    <property type="gene ID" value="tetur05g07740"/>
</dbReference>
<reference evidence="2" key="2">
    <citation type="submission" date="2015-06" db="UniProtKB">
        <authorList>
            <consortium name="EnsemblMetazoa"/>
        </authorList>
    </citation>
    <scope>IDENTIFICATION</scope>
</reference>
<evidence type="ECO:0000256" key="1">
    <source>
        <dbReference type="SAM" id="Phobius"/>
    </source>
</evidence>
<dbReference type="EMBL" id="CAEY01001591">
    <property type="status" value="NOT_ANNOTATED_CDS"/>
    <property type="molecule type" value="Genomic_DNA"/>
</dbReference>
<evidence type="ECO:0000313" key="2">
    <source>
        <dbReference type="EnsemblMetazoa" id="tetur05g07740.1"/>
    </source>
</evidence>
<accession>T1K5W3</accession>
<proteinExistence type="predicted"/>
<sequence>MGETAHAYFTAKLCLVVFNLGRIIQRIVIFGFYVYDEGQREMEPYTINGTVIARLYTRLPMSIVVFTLMMFIGLHMLGVIGAIKENRRCLYTYATILMFINMVSLFSPTFNPSIFIIYLIMIILAIGYGFMLKQKEDHQRLYSSRIQA</sequence>
<name>T1K5W3_TETUR</name>
<feature type="transmembrane region" description="Helical" evidence="1">
    <location>
        <begin position="12"/>
        <end position="35"/>
    </location>
</feature>